<dbReference type="RefSeq" id="WP_316887346.1">
    <property type="nucleotide sequence ID" value="NZ_CAUDLI010000009.1"/>
</dbReference>
<evidence type="ECO:0000256" key="1">
    <source>
        <dbReference type="ARBA" id="ARBA00023015"/>
    </source>
</evidence>
<dbReference type="SMART" id="SM00342">
    <property type="entry name" value="HTH_ARAC"/>
    <property type="match status" value="1"/>
</dbReference>
<comment type="caution">
    <text evidence="5">The sequence shown here is derived from an EMBL/GenBank/DDBJ whole genome shotgun (WGS) entry which is preliminary data.</text>
</comment>
<reference evidence="5 6" key="1">
    <citation type="submission" date="2023-07" db="EMBL/GenBank/DDBJ databases">
        <authorList>
            <person name="Peeters C."/>
        </authorList>
    </citation>
    <scope>NUCLEOTIDE SEQUENCE [LARGE SCALE GENOMIC DNA]</scope>
    <source>
        <strain evidence="5 6">LMG 32965</strain>
    </source>
</reference>
<dbReference type="PANTHER" id="PTHR47894:SF1">
    <property type="entry name" value="HTH-TYPE TRANSCRIPTIONAL REGULATOR VQSM"/>
    <property type="match status" value="1"/>
</dbReference>
<protein>
    <recommendedName>
        <fullName evidence="4">HTH araC/xylS-type domain-containing protein</fullName>
    </recommendedName>
</protein>
<keyword evidence="1" id="KW-0805">Transcription regulation</keyword>
<dbReference type="InterPro" id="IPR032687">
    <property type="entry name" value="AraC-type_N"/>
</dbReference>
<dbReference type="Pfam" id="PF12833">
    <property type="entry name" value="HTH_18"/>
    <property type="match status" value="1"/>
</dbReference>
<evidence type="ECO:0000259" key="4">
    <source>
        <dbReference type="PROSITE" id="PS01124"/>
    </source>
</evidence>
<dbReference type="PROSITE" id="PS01124">
    <property type="entry name" value="HTH_ARAC_FAMILY_2"/>
    <property type="match status" value="1"/>
</dbReference>
<keyword evidence="6" id="KW-1185">Reference proteome</keyword>
<evidence type="ECO:0000313" key="6">
    <source>
        <dbReference type="Proteomes" id="UP001189792"/>
    </source>
</evidence>
<gene>
    <name evidence="5" type="ORF">R77564_03915</name>
</gene>
<dbReference type="PANTHER" id="PTHR47894">
    <property type="entry name" value="HTH-TYPE TRANSCRIPTIONAL REGULATOR GADX"/>
    <property type="match status" value="1"/>
</dbReference>
<dbReference type="EMBL" id="CAUDLI010000009">
    <property type="protein sequence ID" value="CAJ0895685.1"/>
    <property type="molecule type" value="Genomic_DNA"/>
</dbReference>
<keyword evidence="2" id="KW-0238">DNA-binding</keyword>
<organism evidence="5 6">
    <name type="scientific">Ralstonia flatus</name>
    <dbReference type="NCBI Taxonomy" id="3058601"/>
    <lineage>
        <taxon>Bacteria</taxon>
        <taxon>Pseudomonadati</taxon>
        <taxon>Pseudomonadota</taxon>
        <taxon>Betaproteobacteria</taxon>
        <taxon>Burkholderiales</taxon>
        <taxon>Burkholderiaceae</taxon>
        <taxon>Ralstonia</taxon>
    </lineage>
</organism>
<accession>A0ABN9KKU7</accession>
<evidence type="ECO:0000256" key="2">
    <source>
        <dbReference type="ARBA" id="ARBA00023125"/>
    </source>
</evidence>
<dbReference type="Pfam" id="PF12625">
    <property type="entry name" value="Arabinose_bd"/>
    <property type="match status" value="1"/>
</dbReference>
<feature type="domain" description="HTH araC/xylS-type" evidence="4">
    <location>
        <begin position="241"/>
        <end position="338"/>
    </location>
</feature>
<keyword evidence="3" id="KW-0804">Transcription</keyword>
<dbReference type="InterPro" id="IPR018060">
    <property type="entry name" value="HTH_AraC"/>
</dbReference>
<dbReference type="SUPFAM" id="SSF46689">
    <property type="entry name" value="Homeodomain-like"/>
    <property type="match status" value="1"/>
</dbReference>
<evidence type="ECO:0000256" key="3">
    <source>
        <dbReference type="ARBA" id="ARBA00023163"/>
    </source>
</evidence>
<sequence>MLRPIATVPIFAVHGLLDGARDKGLATASWLDNVLGQACIAESLLYLEQSRVTIEQYIALFSAVKDSLDDECLGYLSGRPLRCGSFVLMARSTLGARTLAAALQRVSESFALLQDDVALVSASDGSLCGAALEVRGDRCEHSDFLHGLLLRVFWRLLVWLHGGRLVPRGFDFAFEQPPHAADYVRIFSGALRFGQARSAVWFEASSFAQSIHRDTAALEAFLRATPGNLVGPRLNERTSCARVRALLQQVCPEWPDLAVAAQRLHMSVSALQRHLAMEGTSFQQLKDELRRDMAIVRLTSTDATLSAIASELGFADNTAFQRAFKSWTGSAPGVYRSQTRKT</sequence>
<evidence type="ECO:0000313" key="5">
    <source>
        <dbReference type="EMBL" id="CAJ0895685.1"/>
    </source>
</evidence>
<proteinExistence type="predicted"/>
<name>A0ABN9KKU7_9RALS</name>
<dbReference type="InterPro" id="IPR009057">
    <property type="entry name" value="Homeodomain-like_sf"/>
</dbReference>
<dbReference type="Gene3D" id="1.10.10.60">
    <property type="entry name" value="Homeodomain-like"/>
    <property type="match status" value="1"/>
</dbReference>
<dbReference type="Proteomes" id="UP001189792">
    <property type="component" value="Unassembled WGS sequence"/>
</dbReference>